<dbReference type="Pfam" id="PF00583">
    <property type="entry name" value="Acetyltransf_1"/>
    <property type="match status" value="1"/>
</dbReference>
<keyword evidence="5" id="KW-1185">Reference proteome</keyword>
<comment type="caution">
    <text evidence="4">The sequence shown here is derived from an EMBL/GenBank/DDBJ whole genome shotgun (WGS) entry which is preliminary data.</text>
</comment>
<proteinExistence type="predicted"/>
<dbReference type="EMBL" id="BAAATA010000013">
    <property type="protein sequence ID" value="GAA2489864.1"/>
    <property type="molecule type" value="Genomic_DNA"/>
</dbReference>
<protein>
    <recommendedName>
        <fullName evidence="3">N-acetyltransferase domain-containing protein</fullName>
    </recommendedName>
</protein>
<organism evidence="4 5">
    <name type="scientific">Streptomyces thermolineatus</name>
    <dbReference type="NCBI Taxonomy" id="44033"/>
    <lineage>
        <taxon>Bacteria</taxon>
        <taxon>Bacillati</taxon>
        <taxon>Actinomycetota</taxon>
        <taxon>Actinomycetes</taxon>
        <taxon>Kitasatosporales</taxon>
        <taxon>Streptomycetaceae</taxon>
        <taxon>Streptomyces</taxon>
    </lineage>
</organism>
<accession>A0ABP5YZW5</accession>
<sequence>MILEPLAVPGGTPDALPEPLLLELTGLYRSDPAFQRISGDFPDPDDIRPEQVAASLSGELEPPSAEVLLAREGHRLVGIATVLAEHPDPDDPDPWIGLLMVHGQEQRTGYGRTLAGLVEDRLRAAGHSGVRLAVLENNRRALAFWNSLGYRVIDHREDRRLHRPCTVMRKDLHPA</sequence>
<dbReference type="RefSeq" id="WP_344383475.1">
    <property type="nucleotide sequence ID" value="NZ_BAAATA010000013.1"/>
</dbReference>
<dbReference type="SUPFAM" id="SSF55729">
    <property type="entry name" value="Acyl-CoA N-acyltransferases (Nat)"/>
    <property type="match status" value="1"/>
</dbReference>
<dbReference type="CDD" id="cd04301">
    <property type="entry name" value="NAT_SF"/>
    <property type="match status" value="1"/>
</dbReference>
<evidence type="ECO:0000259" key="3">
    <source>
        <dbReference type="PROSITE" id="PS51186"/>
    </source>
</evidence>
<evidence type="ECO:0000313" key="5">
    <source>
        <dbReference type="Proteomes" id="UP001501358"/>
    </source>
</evidence>
<dbReference type="InterPro" id="IPR050832">
    <property type="entry name" value="Bact_Acetyltransf"/>
</dbReference>
<dbReference type="PANTHER" id="PTHR43877">
    <property type="entry name" value="AMINOALKYLPHOSPHONATE N-ACETYLTRANSFERASE-RELATED-RELATED"/>
    <property type="match status" value="1"/>
</dbReference>
<dbReference type="InterPro" id="IPR000182">
    <property type="entry name" value="GNAT_dom"/>
</dbReference>
<evidence type="ECO:0000313" key="4">
    <source>
        <dbReference type="EMBL" id="GAA2489864.1"/>
    </source>
</evidence>
<keyword evidence="2" id="KW-0012">Acyltransferase</keyword>
<reference evidence="5" key="1">
    <citation type="journal article" date="2019" name="Int. J. Syst. Evol. Microbiol.">
        <title>The Global Catalogue of Microorganisms (GCM) 10K type strain sequencing project: providing services to taxonomists for standard genome sequencing and annotation.</title>
        <authorList>
            <consortium name="The Broad Institute Genomics Platform"/>
            <consortium name="The Broad Institute Genome Sequencing Center for Infectious Disease"/>
            <person name="Wu L."/>
            <person name="Ma J."/>
        </authorList>
    </citation>
    <scope>NUCLEOTIDE SEQUENCE [LARGE SCALE GENOMIC DNA]</scope>
    <source>
        <strain evidence="5">JCM 6307</strain>
    </source>
</reference>
<dbReference type="InterPro" id="IPR016181">
    <property type="entry name" value="Acyl_CoA_acyltransferase"/>
</dbReference>
<feature type="domain" description="N-acetyltransferase" evidence="3">
    <location>
        <begin position="32"/>
        <end position="173"/>
    </location>
</feature>
<evidence type="ECO:0000256" key="2">
    <source>
        <dbReference type="ARBA" id="ARBA00023315"/>
    </source>
</evidence>
<keyword evidence="1" id="KW-0808">Transferase</keyword>
<dbReference type="Proteomes" id="UP001501358">
    <property type="component" value="Unassembled WGS sequence"/>
</dbReference>
<name>A0ABP5YZW5_9ACTN</name>
<dbReference type="Gene3D" id="3.40.630.30">
    <property type="match status" value="1"/>
</dbReference>
<dbReference type="PROSITE" id="PS51186">
    <property type="entry name" value="GNAT"/>
    <property type="match status" value="1"/>
</dbReference>
<gene>
    <name evidence="4" type="ORF">GCM10010406_27540</name>
</gene>
<evidence type="ECO:0000256" key="1">
    <source>
        <dbReference type="ARBA" id="ARBA00022679"/>
    </source>
</evidence>